<dbReference type="PRINTS" id="PR00793">
    <property type="entry name" value="PROAMNOPTASE"/>
</dbReference>
<evidence type="ECO:0000259" key="3">
    <source>
        <dbReference type="Pfam" id="PF00561"/>
    </source>
</evidence>
<dbReference type="RefSeq" id="WP_343975106.1">
    <property type="nucleotide sequence ID" value="NZ_BAAAGK010000128.1"/>
</dbReference>
<gene>
    <name evidence="4" type="ORF">ACFQVD_42245</name>
</gene>
<dbReference type="SUPFAM" id="SSF53474">
    <property type="entry name" value="alpha/beta-Hydrolases"/>
    <property type="match status" value="1"/>
</dbReference>
<feature type="domain" description="AB hydrolase-1" evidence="3">
    <location>
        <begin position="49"/>
        <end position="213"/>
    </location>
</feature>
<evidence type="ECO:0000256" key="2">
    <source>
        <dbReference type="ARBA" id="ARBA00022801"/>
    </source>
</evidence>
<name>A0ABW2TFB0_9ACTN</name>
<dbReference type="InterPro" id="IPR002410">
    <property type="entry name" value="Peptidase_S33"/>
</dbReference>
<dbReference type="EMBL" id="JBHTEE010000001">
    <property type="protein sequence ID" value="MFC7606737.1"/>
    <property type="molecule type" value="Genomic_DNA"/>
</dbReference>
<dbReference type="PANTHER" id="PTHR43248">
    <property type="entry name" value="2-SUCCINYL-6-HYDROXY-2,4-CYCLOHEXADIENE-1-CARBOXYLATE SYNTHASE"/>
    <property type="match status" value="1"/>
</dbReference>
<comment type="caution">
    <text evidence="4">The sequence shown here is derived from an EMBL/GenBank/DDBJ whole genome shotgun (WGS) entry which is preliminary data.</text>
</comment>
<proteinExistence type="inferred from homology"/>
<protein>
    <submittedName>
        <fullName evidence="4">Alpha/beta fold hydrolase</fullName>
    </submittedName>
</protein>
<dbReference type="PANTHER" id="PTHR43248:SF2">
    <property type="entry name" value="PROLYL AMINOPEPTIDASE"/>
    <property type="match status" value="1"/>
</dbReference>
<dbReference type="InterPro" id="IPR029058">
    <property type="entry name" value="AB_hydrolase_fold"/>
</dbReference>
<sequence>MPVTYRRSDLVFTDHTITVPLDHSSPDGATIEVFAREVVAAGRQGDGLPWLLYLEGGPGHSAPRSPAGWLHRATREYRVLLLDQRGTGRSTPANRQTLAGLDDPAAYLRHFRADSIVRDAELLRAHLAGDRPWSLLGQSFGGFCALTYLSLAPEGLREVMIAGGLPPLTGRPEDVYRAAYPRVLAHNERFFARYPGDLAIARQVVDHLHRQEVFLPGGERLTPRRFQTLGITFGTEGRFDTLHHLLEEAFAGEKELSDVFLRRVDAMVSYAEHPLYAVLHEASYCQGEASGWAAHRALGEFPEFDVEQGGPVRFFGEMIFPWFFDEDPALVPLRACAEALAACESWPRLYDLDRLSGNTVPVAAVIYHDDLYVDRDSSLRTAGAVRDLSSWITNEYAHDGLSASGGAVLDRLVTMARR</sequence>
<evidence type="ECO:0000313" key="4">
    <source>
        <dbReference type="EMBL" id="MFC7606737.1"/>
    </source>
</evidence>
<dbReference type="Pfam" id="PF00561">
    <property type="entry name" value="Abhydrolase_1"/>
    <property type="match status" value="1"/>
</dbReference>
<dbReference type="InterPro" id="IPR051601">
    <property type="entry name" value="Serine_prot/Carboxylest_S33"/>
</dbReference>
<dbReference type="Gene3D" id="3.40.50.1820">
    <property type="entry name" value="alpha/beta hydrolase"/>
    <property type="match status" value="1"/>
</dbReference>
<organism evidence="4 5">
    <name type="scientific">Streptosporangium amethystogenes subsp. fukuiense</name>
    <dbReference type="NCBI Taxonomy" id="698418"/>
    <lineage>
        <taxon>Bacteria</taxon>
        <taxon>Bacillati</taxon>
        <taxon>Actinomycetota</taxon>
        <taxon>Actinomycetes</taxon>
        <taxon>Streptosporangiales</taxon>
        <taxon>Streptosporangiaceae</taxon>
        <taxon>Streptosporangium</taxon>
    </lineage>
</organism>
<comment type="similarity">
    <text evidence="1">Belongs to the peptidase S33 family.</text>
</comment>
<accession>A0ABW2TFB0</accession>
<evidence type="ECO:0000313" key="5">
    <source>
        <dbReference type="Proteomes" id="UP001596514"/>
    </source>
</evidence>
<dbReference type="Proteomes" id="UP001596514">
    <property type="component" value="Unassembled WGS sequence"/>
</dbReference>
<dbReference type="InterPro" id="IPR000073">
    <property type="entry name" value="AB_hydrolase_1"/>
</dbReference>
<evidence type="ECO:0000256" key="1">
    <source>
        <dbReference type="ARBA" id="ARBA00010088"/>
    </source>
</evidence>
<keyword evidence="5" id="KW-1185">Reference proteome</keyword>
<dbReference type="GO" id="GO:0016787">
    <property type="term" value="F:hydrolase activity"/>
    <property type="evidence" value="ECO:0007669"/>
    <property type="project" value="UniProtKB-KW"/>
</dbReference>
<keyword evidence="2 4" id="KW-0378">Hydrolase</keyword>
<reference evidence="5" key="1">
    <citation type="journal article" date="2019" name="Int. J. Syst. Evol. Microbiol.">
        <title>The Global Catalogue of Microorganisms (GCM) 10K type strain sequencing project: providing services to taxonomists for standard genome sequencing and annotation.</title>
        <authorList>
            <consortium name="The Broad Institute Genomics Platform"/>
            <consortium name="The Broad Institute Genome Sequencing Center for Infectious Disease"/>
            <person name="Wu L."/>
            <person name="Ma J."/>
        </authorList>
    </citation>
    <scope>NUCLEOTIDE SEQUENCE [LARGE SCALE GENOMIC DNA]</scope>
    <source>
        <strain evidence="5">JCM 10083</strain>
    </source>
</reference>